<proteinExistence type="predicted"/>
<evidence type="ECO:0000313" key="1">
    <source>
        <dbReference type="EMBL" id="NKZ11286.1"/>
    </source>
</evidence>
<dbReference type="Proteomes" id="UP000518188">
    <property type="component" value="Unassembled WGS sequence"/>
</dbReference>
<evidence type="ECO:0008006" key="3">
    <source>
        <dbReference type="Google" id="ProtNLM"/>
    </source>
</evidence>
<dbReference type="RefSeq" id="WP_044519352.1">
    <property type="nucleotide sequence ID" value="NZ_HG322951.1"/>
</dbReference>
<dbReference type="EMBL" id="JAAXPJ010000003">
    <property type="protein sequence ID" value="NKZ11286.1"/>
    <property type="molecule type" value="Genomic_DNA"/>
</dbReference>
<comment type="caution">
    <text evidence="1">The sequence shown here is derived from an EMBL/GenBank/DDBJ whole genome shotgun (WGS) entry which is preliminary data.</text>
</comment>
<protein>
    <recommendedName>
        <fullName evidence="3">6-phosphofructokinase</fullName>
    </recommendedName>
</protein>
<sequence>MSIDLSGGLGADREYFLVDPPAPEIRDSTSFWAYDDSGFIGLPRIGIEAVGAKWAEHQYQVNLAFADGRVFRVRQSGPRHSPLAADGSASVLGAGPLRFHCVEPFAVSTATFDGTATATTTAALLAGDRGGRPAHLQFHLRATMVAPPWLNGSLSVAAAEHLKSAVQGGFMGGNRFEQLFRAEGYVRVDGEEHAFSGSGTRVRRQGPRDMAGFWGHCQQSATFPSGRGFGYVAYRPNPDGTGTYNEGYVFNGDGKLVPARVVRAPWLSAAPKIGDDVSLVLESELGTVNIDGVTTVSVFNLGDPHSDNALAALHQAGVRYRWGEETASGALERSTPPREIPALLATWKP</sequence>
<name>A0A7X6RW24_9MYCO</name>
<dbReference type="SUPFAM" id="SSF159245">
    <property type="entry name" value="AttH-like"/>
    <property type="match status" value="1"/>
</dbReference>
<gene>
    <name evidence="1" type="ORF">HGA11_09885</name>
</gene>
<organism evidence="1 2">
    <name type="scientific">Mycolicibacterium septicum DSM 44393</name>
    <dbReference type="NCBI Taxonomy" id="1341646"/>
    <lineage>
        <taxon>Bacteria</taxon>
        <taxon>Bacillati</taxon>
        <taxon>Actinomycetota</taxon>
        <taxon>Actinomycetes</taxon>
        <taxon>Mycobacteriales</taxon>
        <taxon>Mycobacteriaceae</taxon>
        <taxon>Mycolicibacterium</taxon>
    </lineage>
</organism>
<reference evidence="1 2" key="1">
    <citation type="submission" date="2020-04" db="EMBL/GenBank/DDBJ databases">
        <title>MicrobeNet Type strains.</title>
        <authorList>
            <person name="Nicholson A.C."/>
        </authorList>
    </citation>
    <scope>NUCLEOTIDE SEQUENCE [LARGE SCALE GENOMIC DNA]</scope>
    <source>
        <strain evidence="1 2">ATCC 700731</strain>
    </source>
</reference>
<dbReference type="AlphaFoldDB" id="A0A7X6RW24"/>
<accession>A0A7X6RW24</accession>
<evidence type="ECO:0000313" key="2">
    <source>
        <dbReference type="Proteomes" id="UP000518188"/>
    </source>
</evidence>